<dbReference type="EMBL" id="QICD01000034">
    <property type="protein sequence ID" value="RNL39105.1"/>
    <property type="molecule type" value="Genomic_DNA"/>
</dbReference>
<evidence type="ECO:0000313" key="1">
    <source>
        <dbReference type="EMBL" id="RNL39105.1"/>
    </source>
</evidence>
<organism evidence="1 2">
    <name type="scientific">Paraeggerthella hongkongensis</name>
    <dbReference type="NCBI Taxonomy" id="230658"/>
    <lineage>
        <taxon>Bacteria</taxon>
        <taxon>Bacillati</taxon>
        <taxon>Actinomycetota</taxon>
        <taxon>Coriobacteriia</taxon>
        <taxon>Eggerthellales</taxon>
        <taxon>Eggerthellaceae</taxon>
        <taxon>Paraeggerthella</taxon>
    </lineage>
</organism>
<dbReference type="RefSeq" id="WP_123192982.1">
    <property type="nucleotide sequence ID" value="NZ_QICD01000034.1"/>
</dbReference>
<name>A0A3N0AW58_9ACTN</name>
<dbReference type="Gene3D" id="3.40.960.10">
    <property type="entry name" value="VSR Endonuclease"/>
    <property type="match status" value="1"/>
</dbReference>
<comment type="caution">
    <text evidence="1">The sequence shown here is derived from an EMBL/GenBank/DDBJ whole genome shotgun (WGS) entry which is preliminary data.</text>
</comment>
<reference evidence="2" key="1">
    <citation type="submission" date="2018-05" db="EMBL/GenBank/DDBJ databases">
        <title>Genome Sequencing of selected type strains of the family Eggerthellaceae.</title>
        <authorList>
            <person name="Danylec N."/>
            <person name="Stoll D.A."/>
            <person name="Doetsch A."/>
            <person name="Huch M."/>
        </authorList>
    </citation>
    <scope>NUCLEOTIDE SEQUENCE [LARGE SCALE GENOMIC DNA]</scope>
    <source>
        <strain evidence="2">DSM 16106</strain>
    </source>
</reference>
<accession>A0A3N0AW58</accession>
<dbReference type="AlphaFoldDB" id="A0A3N0AW58"/>
<dbReference type="Proteomes" id="UP000278632">
    <property type="component" value="Unassembled WGS sequence"/>
</dbReference>
<keyword evidence="2" id="KW-1185">Reference proteome</keyword>
<dbReference type="OrthoDB" id="3173471at2"/>
<proteinExistence type="predicted"/>
<sequence>MSAPTICFGHRTAFQMLRTTDPAAFAVLRGSACRPPEQAPLVGELERAIEKLQTAHPGILVESPAHVLVSSAAGRRPSRACRAHVCTSQLQGRALLRLGGGVAVGAAALALAHAAAQEEGMIALLRLVYEACGTYQTRLTGVPDAYRVKPLVSVRAIADFAMRNPSLRGSRRLADVLRYAADGSASARETQNALVLGMPMMHGGLGLGIPRMNYEVKASPTARALTGKSSFRCDLCWPEAKLDVEYQSRKCHEGEEMRISDSRRTNALLSMGWTVIGITNDELNSVVATDAIAETIRRHLGKRTPVRVSHYHERKLKLRRQLGLPIGYDDLRCT</sequence>
<protein>
    <submittedName>
        <fullName evidence="1">DUF559 domain-containing protein</fullName>
    </submittedName>
</protein>
<gene>
    <name evidence="1" type="ORF">DMP08_11280</name>
</gene>
<evidence type="ECO:0000313" key="2">
    <source>
        <dbReference type="Proteomes" id="UP000278632"/>
    </source>
</evidence>